<protein>
    <recommendedName>
        <fullName evidence="3">Type II toxin-antitoxin system HicB family antitoxin</fullName>
    </recommendedName>
</protein>
<accession>A0A383S7G8</accession>
<gene>
    <name evidence="1" type="ORF">PROPAUS_1421</name>
</gene>
<evidence type="ECO:0000313" key="2">
    <source>
        <dbReference type="Proteomes" id="UP000263928"/>
    </source>
</evidence>
<dbReference type="EMBL" id="UNQJ01000009">
    <property type="protein sequence ID" value="SYZ33502.1"/>
    <property type="molecule type" value="Genomic_DNA"/>
</dbReference>
<name>A0A383S7G8_9ACTN</name>
<proteinExistence type="predicted"/>
<dbReference type="RefSeq" id="WP_170175602.1">
    <property type="nucleotide sequence ID" value="NZ_LR134442.1"/>
</dbReference>
<dbReference type="Proteomes" id="UP000263928">
    <property type="component" value="Unassembled WGS sequence"/>
</dbReference>
<evidence type="ECO:0008006" key="3">
    <source>
        <dbReference type="Google" id="ProtNLM"/>
    </source>
</evidence>
<keyword evidence="2" id="KW-1185">Reference proteome</keyword>
<reference evidence="2" key="1">
    <citation type="submission" date="2018-08" db="EMBL/GenBank/DDBJ databases">
        <authorList>
            <person name="Hornung B."/>
        </authorList>
    </citation>
    <scope>NUCLEOTIDE SEQUENCE [LARGE SCALE GENOMIC DNA]</scope>
</reference>
<sequence length="69" mass="7825">MSRRRFTVTAERGRGAWWVTECAEVGAVSQVRRIDHAADDIREAVAWLSGLPPEDSFDIDIVQARPDER</sequence>
<evidence type="ECO:0000313" key="1">
    <source>
        <dbReference type="EMBL" id="SYZ33502.1"/>
    </source>
</evidence>
<organism evidence="1 2">
    <name type="scientific">Propionibacterium australiense</name>
    <dbReference type="NCBI Taxonomy" id="119981"/>
    <lineage>
        <taxon>Bacteria</taxon>
        <taxon>Bacillati</taxon>
        <taxon>Actinomycetota</taxon>
        <taxon>Actinomycetes</taxon>
        <taxon>Propionibacteriales</taxon>
        <taxon>Propionibacteriaceae</taxon>
        <taxon>Propionibacterium</taxon>
    </lineage>
</organism>
<dbReference type="AlphaFoldDB" id="A0A383S7G8"/>